<dbReference type="InterPro" id="IPR051206">
    <property type="entry name" value="NAMLAA_amidase_2"/>
</dbReference>
<comment type="similarity">
    <text evidence="4">Belongs to the N-acetylmuramoyl-L-alanine amidase 2 family.</text>
</comment>
<dbReference type="GO" id="GO:0008745">
    <property type="term" value="F:N-acetylmuramoyl-L-alanine amidase activity"/>
    <property type="evidence" value="ECO:0007669"/>
    <property type="project" value="UniProtKB-EC"/>
</dbReference>
<dbReference type="RefSeq" id="WP_062150810.1">
    <property type="nucleotide sequence ID" value="NZ_CP012373.2"/>
</dbReference>
<evidence type="ECO:0000256" key="12">
    <source>
        <dbReference type="ARBA" id="ARBA00042615"/>
    </source>
</evidence>
<dbReference type="AlphaFoldDB" id="A0A2N9YIK1"/>
<evidence type="ECO:0000256" key="3">
    <source>
        <dbReference type="ARBA" id="ARBA00004496"/>
    </source>
</evidence>
<keyword evidence="6" id="KW-0963">Cytoplasm</keyword>
<keyword evidence="10" id="KW-0961">Cell wall biogenesis/degradation</keyword>
<keyword evidence="15" id="KW-1185">Reference proteome</keyword>
<evidence type="ECO:0000256" key="7">
    <source>
        <dbReference type="ARBA" id="ARBA00022723"/>
    </source>
</evidence>
<evidence type="ECO:0000256" key="6">
    <source>
        <dbReference type="ARBA" id="ARBA00022490"/>
    </source>
</evidence>
<keyword evidence="8 14" id="KW-0378">Hydrolase</keyword>
<comment type="cofactor">
    <cofactor evidence="2">
        <name>Zn(2+)</name>
        <dbReference type="ChEBI" id="CHEBI:29105"/>
    </cofactor>
</comment>
<dbReference type="InterPro" id="IPR036505">
    <property type="entry name" value="Amidase/PGRP_sf"/>
</dbReference>
<evidence type="ECO:0000256" key="9">
    <source>
        <dbReference type="ARBA" id="ARBA00022833"/>
    </source>
</evidence>
<dbReference type="InterPro" id="IPR002502">
    <property type="entry name" value="Amidase_domain"/>
</dbReference>
<organism evidence="14 15">
    <name type="scientific">Beggiatoa leptomitoformis</name>
    <dbReference type="NCBI Taxonomy" id="288004"/>
    <lineage>
        <taxon>Bacteria</taxon>
        <taxon>Pseudomonadati</taxon>
        <taxon>Pseudomonadota</taxon>
        <taxon>Gammaproteobacteria</taxon>
        <taxon>Thiotrichales</taxon>
        <taxon>Thiotrichaceae</taxon>
        <taxon>Beggiatoa</taxon>
    </lineage>
</organism>
<dbReference type="PANTHER" id="PTHR30417">
    <property type="entry name" value="N-ACETYLMURAMOYL-L-ALANINE AMIDASE AMID"/>
    <property type="match status" value="1"/>
</dbReference>
<protein>
    <recommendedName>
        <fullName evidence="11">1,6-anhydro-N-acetylmuramyl-L-alanine amidase AmpD</fullName>
        <ecNumber evidence="5">3.5.1.28</ecNumber>
    </recommendedName>
    <alternativeName>
        <fullName evidence="12">N-acetylmuramoyl-L-alanine amidase</fullName>
    </alternativeName>
</protein>
<dbReference type="GO" id="GO:0009253">
    <property type="term" value="P:peptidoglycan catabolic process"/>
    <property type="evidence" value="ECO:0007669"/>
    <property type="project" value="InterPro"/>
</dbReference>
<comment type="subcellular location">
    <subcellularLocation>
        <location evidence="3">Cytoplasm</location>
    </subcellularLocation>
</comment>
<accession>A0A2N9YIK1</accession>
<dbReference type="NCBIfam" id="NF008758">
    <property type="entry name" value="PRK11789.1"/>
    <property type="match status" value="1"/>
</dbReference>
<feature type="domain" description="N-acetylmuramoyl-L-alanine amidase" evidence="13">
    <location>
        <begin position="19"/>
        <end position="174"/>
    </location>
</feature>
<dbReference type="KEGG" id="blep:AL038_06685"/>
<dbReference type="GO" id="GO:0009254">
    <property type="term" value="P:peptidoglycan turnover"/>
    <property type="evidence" value="ECO:0007669"/>
    <property type="project" value="TreeGrafter"/>
</dbReference>
<evidence type="ECO:0000313" key="14">
    <source>
        <dbReference type="EMBL" id="AUI70337.1"/>
    </source>
</evidence>
<dbReference type="GO" id="GO:0071555">
    <property type="term" value="P:cell wall organization"/>
    <property type="evidence" value="ECO:0007669"/>
    <property type="project" value="UniProtKB-KW"/>
</dbReference>
<evidence type="ECO:0000256" key="8">
    <source>
        <dbReference type="ARBA" id="ARBA00022801"/>
    </source>
</evidence>
<dbReference type="Gene3D" id="3.40.80.10">
    <property type="entry name" value="Peptidoglycan recognition protein-like"/>
    <property type="match status" value="1"/>
</dbReference>
<dbReference type="PANTHER" id="PTHR30417:SF4">
    <property type="entry name" value="1,6-ANHYDRO-N-ACETYLMURAMYL-L-ALANINE AMIDASE AMPD"/>
    <property type="match status" value="1"/>
</dbReference>
<keyword evidence="9" id="KW-0862">Zinc</keyword>
<evidence type="ECO:0000256" key="2">
    <source>
        <dbReference type="ARBA" id="ARBA00001947"/>
    </source>
</evidence>
<evidence type="ECO:0000259" key="13">
    <source>
        <dbReference type="SMART" id="SM00644"/>
    </source>
</evidence>
<dbReference type="SUPFAM" id="SSF55846">
    <property type="entry name" value="N-acetylmuramoyl-L-alanine amidase-like"/>
    <property type="match status" value="1"/>
</dbReference>
<name>A0A2N9YIK1_9GAMM</name>
<keyword evidence="7" id="KW-0479">Metal-binding</keyword>
<dbReference type="EC" id="3.5.1.28" evidence="5"/>
<reference evidence="15" key="1">
    <citation type="submission" date="2016-12" db="EMBL/GenBank/DDBJ databases">
        <title>Complete Genome Sequence of Beggiatoa leptomitiformis D-401.</title>
        <authorList>
            <person name="Fomenkov A."/>
            <person name="Vincze T."/>
            <person name="Grabovich M."/>
            <person name="Anton B.P."/>
            <person name="Dubinina G."/>
            <person name="Orlova M."/>
            <person name="Belousova E."/>
            <person name="Roberts R.J."/>
        </authorList>
    </citation>
    <scope>NUCLEOTIDE SEQUENCE [LARGE SCALE GENOMIC DNA]</scope>
    <source>
        <strain evidence="15">D-401</strain>
    </source>
</reference>
<dbReference type="Proteomes" id="UP000234271">
    <property type="component" value="Chromosome"/>
</dbReference>
<gene>
    <name evidence="14" type="primary">ampD</name>
    <name evidence="14" type="ORF">BLE401_17620</name>
</gene>
<evidence type="ECO:0000313" key="15">
    <source>
        <dbReference type="Proteomes" id="UP000234271"/>
    </source>
</evidence>
<dbReference type="CDD" id="cd06583">
    <property type="entry name" value="PGRP"/>
    <property type="match status" value="1"/>
</dbReference>
<sequence length="188" mass="21082">MLQLDITGAWLLNTRLCLSPNFNDRPVDTAIELLVIHGISLPPRQFGGGFIDDLFMNKLDISADPYFVPLATLRVSAHFLINRAGEVTQYVSLQKRAWHAGISQFAGRAGCNDFSVGIELEGCEGVLYSDAQYATLIMLTHVLQQAFPALQRLDNIVGHCDIAPERKTDPWDTFDWYRFKSALDPLQK</sequence>
<dbReference type="OrthoDB" id="9794842at2"/>
<evidence type="ECO:0000256" key="11">
    <source>
        <dbReference type="ARBA" id="ARBA00039257"/>
    </source>
</evidence>
<proteinExistence type="inferred from homology"/>
<dbReference type="GO" id="GO:0005737">
    <property type="term" value="C:cytoplasm"/>
    <property type="evidence" value="ECO:0007669"/>
    <property type="project" value="UniProtKB-SubCell"/>
</dbReference>
<dbReference type="GO" id="GO:0046872">
    <property type="term" value="F:metal ion binding"/>
    <property type="evidence" value="ECO:0007669"/>
    <property type="project" value="UniProtKB-KW"/>
</dbReference>
<dbReference type="EMBL" id="CP018889">
    <property type="protein sequence ID" value="AUI70337.1"/>
    <property type="molecule type" value="Genomic_DNA"/>
</dbReference>
<evidence type="ECO:0000256" key="4">
    <source>
        <dbReference type="ARBA" id="ARBA00007553"/>
    </source>
</evidence>
<evidence type="ECO:0000256" key="10">
    <source>
        <dbReference type="ARBA" id="ARBA00023316"/>
    </source>
</evidence>
<evidence type="ECO:0000256" key="5">
    <source>
        <dbReference type="ARBA" id="ARBA00011901"/>
    </source>
</evidence>
<dbReference type="Pfam" id="PF01510">
    <property type="entry name" value="Amidase_2"/>
    <property type="match status" value="1"/>
</dbReference>
<dbReference type="SMART" id="SM00644">
    <property type="entry name" value="Ami_2"/>
    <property type="match status" value="1"/>
</dbReference>
<comment type="catalytic activity">
    <reaction evidence="1">
        <text>Hydrolyzes the link between N-acetylmuramoyl residues and L-amino acid residues in certain cell-wall glycopeptides.</text>
        <dbReference type="EC" id="3.5.1.28"/>
    </reaction>
</comment>
<evidence type="ECO:0000256" key="1">
    <source>
        <dbReference type="ARBA" id="ARBA00001561"/>
    </source>
</evidence>